<comment type="subcellular location">
    <subcellularLocation>
        <location evidence="1">Cell membrane</location>
        <topology evidence="1">Multi-pass membrane protein</topology>
    </subcellularLocation>
</comment>
<keyword evidence="4 10" id="KW-0067">ATP-binding</keyword>
<dbReference type="Pfam" id="PF00005">
    <property type="entry name" value="ABC_tran"/>
    <property type="match status" value="1"/>
</dbReference>
<evidence type="ECO:0000256" key="4">
    <source>
        <dbReference type="ARBA" id="ARBA00022840"/>
    </source>
</evidence>
<comment type="caution">
    <text evidence="10">The sequence shown here is derived from an EMBL/GenBank/DDBJ whole genome shotgun (WGS) entry which is preliminary data.</text>
</comment>
<dbReference type="SMART" id="SM00382">
    <property type="entry name" value="AAA"/>
    <property type="match status" value="1"/>
</dbReference>
<organism evidence="10 11">
    <name type="scientific">Panacibacter microcysteis</name>
    <dbReference type="NCBI Taxonomy" id="2793269"/>
    <lineage>
        <taxon>Bacteria</taxon>
        <taxon>Pseudomonadati</taxon>
        <taxon>Bacteroidota</taxon>
        <taxon>Chitinophagia</taxon>
        <taxon>Chitinophagales</taxon>
        <taxon>Chitinophagaceae</taxon>
        <taxon>Panacibacter</taxon>
    </lineage>
</organism>
<feature type="domain" description="ABC transporter" evidence="8">
    <location>
        <begin position="342"/>
        <end position="566"/>
    </location>
</feature>
<feature type="domain" description="ABC transmembrane type-1" evidence="9">
    <location>
        <begin position="34"/>
        <end position="309"/>
    </location>
</feature>
<evidence type="ECO:0000256" key="1">
    <source>
        <dbReference type="ARBA" id="ARBA00004651"/>
    </source>
</evidence>
<dbReference type="InterPro" id="IPR011527">
    <property type="entry name" value="ABC1_TM_dom"/>
</dbReference>
<accession>A0A931MCJ1</accession>
<dbReference type="InterPro" id="IPR003439">
    <property type="entry name" value="ABC_transporter-like_ATP-bd"/>
</dbReference>
<evidence type="ECO:0000259" key="9">
    <source>
        <dbReference type="PROSITE" id="PS50929"/>
    </source>
</evidence>
<dbReference type="InterPro" id="IPR027417">
    <property type="entry name" value="P-loop_NTPase"/>
</dbReference>
<keyword evidence="5 7" id="KW-1133">Transmembrane helix</keyword>
<dbReference type="InterPro" id="IPR036640">
    <property type="entry name" value="ABC1_TM_sf"/>
</dbReference>
<evidence type="ECO:0000313" key="10">
    <source>
        <dbReference type="EMBL" id="MBG9378097.1"/>
    </source>
</evidence>
<feature type="transmembrane region" description="Helical" evidence="7">
    <location>
        <begin position="141"/>
        <end position="159"/>
    </location>
</feature>
<feature type="transmembrane region" description="Helical" evidence="7">
    <location>
        <begin position="54"/>
        <end position="81"/>
    </location>
</feature>
<dbReference type="Gene3D" id="3.40.50.300">
    <property type="entry name" value="P-loop containing nucleotide triphosphate hydrolases"/>
    <property type="match status" value="1"/>
</dbReference>
<proteinExistence type="predicted"/>
<evidence type="ECO:0000259" key="8">
    <source>
        <dbReference type="PROSITE" id="PS50893"/>
    </source>
</evidence>
<name>A0A931MCJ1_9BACT</name>
<dbReference type="EMBL" id="JADWYR010000002">
    <property type="protein sequence ID" value="MBG9378097.1"/>
    <property type="molecule type" value="Genomic_DNA"/>
</dbReference>
<protein>
    <submittedName>
        <fullName evidence="10">ATP-binding cassette domain-containing protein</fullName>
    </submittedName>
</protein>
<gene>
    <name evidence="10" type="ORF">I5907_17805</name>
</gene>
<dbReference type="PANTHER" id="PTHR43394">
    <property type="entry name" value="ATP-DEPENDENT PERMEASE MDL1, MITOCHONDRIAL"/>
    <property type="match status" value="1"/>
</dbReference>
<dbReference type="Gene3D" id="1.20.1560.10">
    <property type="entry name" value="ABC transporter type 1, transmembrane domain"/>
    <property type="match status" value="1"/>
</dbReference>
<evidence type="ECO:0000256" key="3">
    <source>
        <dbReference type="ARBA" id="ARBA00022741"/>
    </source>
</evidence>
<dbReference type="SUPFAM" id="SSF52540">
    <property type="entry name" value="P-loop containing nucleoside triphosphate hydrolases"/>
    <property type="match status" value="1"/>
</dbReference>
<dbReference type="Proteomes" id="UP000628448">
    <property type="component" value="Unassembled WGS sequence"/>
</dbReference>
<keyword evidence="2 7" id="KW-0812">Transmembrane</keyword>
<evidence type="ECO:0000256" key="2">
    <source>
        <dbReference type="ARBA" id="ARBA00022692"/>
    </source>
</evidence>
<evidence type="ECO:0000256" key="6">
    <source>
        <dbReference type="ARBA" id="ARBA00023136"/>
    </source>
</evidence>
<dbReference type="RefSeq" id="WP_196992155.1">
    <property type="nucleotide sequence ID" value="NZ_JADWYR010000002.1"/>
</dbReference>
<dbReference type="PROSITE" id="PS50893">
    <property type="entry name" value="ABC_TRANSPORTER_2"/>
    <property type="match status" value="1"/>
</dbReference>
<dbReference type="AlphaFoldDB" id="A0A931MCJ1"/>
<dbReference type="GO" id="GO:0016887">
    <property type="term" value="F:ATP hydrolysis activity"/>
    <property type="evidence" value="ECO:0007669"/>
    <property type="project" value="InterPro"/>
</dbReference>
<dbReference type="GO" id="GO:0005524">
    <property type="term" value="F:ATP binding"/>
    <property type="evidence" value="ECO:0007669"/>
    <property type="project" value="UniProtKB-KW"/>
</dbReference>
<dbReference type="Pfam" id="PF00664">
    <property type="entry name" value="ABC_membrane"/>
    <property type="match status" value="1"/>
</dbReference>
<reference evidence="10" key="1">
    <citation type="submission" date="2020-11" db="EMBL/GenBank/DDBJ databases">
        <title>Bacterial whole genome sequence for Panacibacter sp. DH6.</title>
        <authorList>
            <person name="Le V."/>
            <person name="Ko S."/>
            <person name="Ahn C.-Y."/>
            <person name="Oh H.-M."/>
        </authorList>
    </citation>
    <scope>NUCLEOTIDE SEQUENCE</scope>
    <source>
        <strain evidence="10">DH6</strain>
    </source>
</reference>
<dbReference type="GO" id="GO:0015421">
    <property type="term" value="F:ABC-type oligopeptide transporter activity"/>
    <property type="evidence" value="ECO:0007669"/>
    <property type="project" value="TreeGrafter"/>
</dbReference>
<keyword evidence="3" id="KW-0547">Nucleotide-binding</keyword>
<dbReference type="InterPro" id="IPR039421">
    <property type="entry name" value="Type_1_exporter"/>
</dbReference>
<feature type="transmembrane region" description="Helical" evidence="7">
    <location>
        <begin position="251"/>
        <end position="274"/>
    </location>
</feature>
<evidence type="ECO:0000256" key="5">
    <source>
        <dbReference type="ARBA" id="ARBA00022989"/>
    </source>
</evidence>
<dbReference type="GO" id="GO:0005886">
    <property type="term" value="C:plasma membrane"/>
    <property type="evidence" value="ECO:0007669"/>
    <property type="project" value="UniProtKB-SubCell"/>
</dbReference>
<feature type="transmembrane region" description="Helical" evidence="7">
    <location>
        <begin position="28"/>
        <end position="48"/>
    </location>
</feature>
<evidence type="ECO:0000256" key="7">
    <source>
        <dbReference type="SAM" id="Phobius"/>
    </source>
</evidence>
<dbReference type="SUPFAM" id="SSF90123">
    <property type="entry name" value="ABC transporter transmembrane region"/>
    <property type="match status" value="1"/>
</dbReference>
<evidence type="ECO:0000313" key="11">
    <source>
        <dbReference type="Proteomes" id="UP000628448"/>
    </source>
</evidence>
<feature type="transmembrane region" description="Helical" evidence="7">
    <location>
        <begin position="165"/>
        <end position="184"/>
    </location>
</feature>
<dbReference type="InterPro" id="IPR003593">
    <property type="entry name" value="AAA+_ATPase"/>
</dbReference>
<keyword evidence="11" id="KW-1185">Reference proteome</keyword>
<keyword evidence="6 7" id="KW-0472">Membrane</keyword>
<sequence>MADLGTNVLGRALSRFFSFLKADKKDFYAIYAYAIFSGLLALSVPLGIQTIISFVLAGSISTSMVVLICFVVVGVFFTGLLQVKQMQVVEKIEQKIFVRYAFEFTDRLPKINVQKMDSYYLPELVNRFFDTVSLQKGIGKLLIDIPTATIQLLFGLILLSFYHPVFIVFGIALFLVLILILRFTSVKGMETNVLASDFKFSVAGWIEEIARTVKTFKYSKGTQIHLKETDQLTSGYLKARTEHFRILQKQYWSLIVFKVLITAAMLIVGAVLLIDQQLNVGQFVAAELVILTVITAVEKFILNLDKVYDVLTALEKLGKVTGSEIEKDGSVVLPTTNQGVAVRFKDVVFHYGSDNNVLRNLSFDVKPGTHVAVMGESGSGKSTVLRLLTGAFNKFEGAVLVDEVPVGNYELASLRRQTGILLSLQDIFKASLLENITMGNPDVSINEVIHLAAITGLDEFVQAQKEGYDHILDPAGKRLPKKYIQAILLMRALLGRHRLLLLEEPCHYLDRKHIPGILSFLKEDSNATIIITTNDPEIAGCCDEVLLLNEGQLQARGTWEIIKNKIA</sequence>
<dbReference type="PROSITE" id="PS50929">
    <property type="entry name" value="ABC_TM1F"/>
    <property type="match status" value="1"/>
</dbReference>
<dbReference type="PANTHER" id="PTHR43394:SF4">
    <property type="entry name" value="TOXIN SECRETION ABC TRANSPORTER ATP-BINDING PROTEIN"/>
    <property type="match status" value="1"/>
</dbReference>